<evidence type="ECO:0000313" key="2">
    <source>
        <dbReference type="Proteomes" id="UP001302126"/>
    </source>
</evidence>
<protein>
    <submittedName>
        <fullName evidence="1">Uncharacterized protein</fullName>
    </submittedName>
</protein>
<name>A0AAN6WNV5_9PEZI</name>
<accession>A0AAN6WNV5</accession>
<organism evidence="1 2">
    <name type="scientific">Podospora australis</name>
    <dbReference type="NCBI Taxonomy" id="1536484"/>
    <lineage>
        <taxon>Eukaryota</taxon>
        <taxon>Fungi</taxon>
        <taxon>Dikarya</taxon>
        <taxon>Ascomycota</taxon>
        <taxon>Pezizomycotina</taxon>
        <taxon>Sordariomycetes</taxon>
        <taxon>Sordariomycetidae</taxon>
        <taxon>Sordariales</taxon>
        <taxon>Podosporaceae</taxon>
        <taxon>Podospora</taxon>
    </lineage>
</organism>
<dbReference type="EMBL" id="MU864445">
    <property type="protein sequence ID" value="KAK4185598.1"/>
    <property type="molecule type" value="Genomic_DNA"/>
</dbReference>
<gene>
    <name evidence="1" type="ORF">QBC35DRAFT_556136</name>
</gene>
<proteinExistence type="predicted"/>
<keyword evidence="2" id="KW-1185">Reference proteome</keyword>
<sequence length="257" mass="27177">MLKSAKQGLNPLGVETHKPANYANRSSSKPMIVFSSSVFVPSAPFDSAAQISNILAELPIDAPEGHPSNFSLAASTALASSLQPPPLLIQSVFNIQQHGNQRICFFGMVGIDSDRSPSSSPPHKGHDGVACQRLGRVQDAAQGAILRGRKASGQEDAITDTDLLFKVFGQWGAEHDAFAYGERAASETARDEYLGSANATGPNLPSVWPKVDGRMHLVRERKPNSAPETAKLAAVEAPIEAVPSDEAPGDAFVVVEA</sequence>
<comment type="caution">
    <text evidence="1">The sequence shown here is derived from an EMBL/GenBank/DDBJ whole genome shotgun (WGS) entry which is preliminary data.</text>
</comment>
<reference evidence="1" key="2">
    <citation type="submission" date="2023-05" db="EMBL/GenBank/DDBJ databases">
        <authorList>
            <consortium name="Lawrence Berkeley National Laboratory"/>
            <person name="Steindorff A."/>
            <person name="Hensen N."/>
            <person name="Bonometti L."/>
            <person name="Westerberg I."/>
            <person name="Brannstrom I.O."/>
            <person name="Guillou S."/>
            <person name="Cros-Aarteil S."/>
            <person name="Calhoun S."/>
            <person name="Haridas S."/>
            <person name="Kuo A."/>
            <person name="Mondo S."/>
            <person name="Pangilinan J."/>
            <person name="Riley R."/>
            <person name="Labutti K."/>
            <person name="Andreopoulos B."/>
            <person name="Lipzen A."/>
            <person name="Chen C."/>
            <person name="Yanf M."/>
            <person name="Daum C."/>
            <person name="Ng V."/>
            <person name="Clum A."/>
            <person name="Ohm R."/>
            <person name="Martin F."/>
            <person name="Silar P."/>
            <person name="Natvig D."/>
            <person name="Lalanne C."/>
            <person name="Gautier V."/>
            <person name="Ament-Velasquez S.L."/>
            <person name="Kruys A."/>
            <person name="Hutchinson M.I."/>
            <person name="Powell A.J."/>
            <person name="Barry K."/>
            <person name="Miller A.N."/>
            <person name="Grigoriev I.V."/>
            <person name="Debuchy R."/>
            <person name="Gladieux P."/>
            <person name="Thoren M.H."/>
            <person name="Johannesson H."/>
        </authorList>
    </citation>
    <scope>NUCLEOTIDE SEQUENCE</scope>
    <source>
        <strain evidence="1">PSN309</strain>
    </source>
</reference>
<dbReference type="AlphaFoldDB" id="A0AAN6WNV5"/>
<reference evidence="1" key="1">
    <citation type="journal article" date="2023" name="Mol. Phylogenet. Evol.">
        <title>Genome-scale phylogeny and comparative genomics of the fungal order Sordariales.</title>
        <authorList>
            <person name="Hensen N."/>
            <person name="Bonometti L."/>
            <person name="Westerberg I."/>
            <person name="Brannstrom I.O."/>
            <person name="Guillou S."/>
            <person name="Cros-Aarteil S."/>
            <person name="Calhoun S."/>
            <person name="Haridas S."/>
            <person name="Kuo A."/>
            <person name="Mondo S."/>
            <person name="Pangilinan J."/>
            <person name="Riley R."/>
            <person name="LaButti K."/>
            <person name="Andreopoulos B."/>
            <person name="Lipzen A."/>
            <person name="Chen C."/>
            <person name="Yan M."/>
            <person name="Daum C."/>
            <person name="Ng V."/>
            <person name="Clum A."/>
            <person name="Steindorff A."/>
            <person name="Ohm R.A."/>
            <person name="Martin F."/>
            <person name="Silar P."/>
            <person name="Natvig D.O."/>
            <person name="Lalanne C."/>
            <person name="Gautier V."/>
            <person name="Ament-Velasquez S.L."/>
            <person name="Kruys A."/>
            <person name="Hutchinson M.I."/>
            <person name="Powell A.J."/>
            <person name="Barry K."/>
            <person name="Miller A.N."/>
            <person name="Grigoriev I.V."/>
            <person name="Debuchy R."/>
            <person name="Gladieux P."/>
            <person name="Hiltunen Thoren M."/>
            <person name="Johannesson H."/>
        </authorList>
    </citation>
    <scope>NUCLEOTIDE SEQUENCE</scope>
    <source>
        <strain evidence="1">PSN309</strain>
    </source>
</reference>
<evidence type="ECO:0000313" key="1">
    <source>
        <dbReference type="EMBL" id="KAK4185598.1"/>
    </source>
</evidence>
<dbReference type="Proteomes" id="UP001302126">
    <property type="component" value="Unassembled WGS sequence"/>
</dbReference>